<gene>
    <name evidence="1" type="ORF">GCM10007964_00580</name>
</gene>
<sequence length="69" mass="7579">MSEPFNPDDVAHKLAQAVAQMREMLAPLDEATLGYRRQLEETGWSPEAAEEMALSFHRMAIGQMASSAG</sequence>
<proteinExistence type="predicted"/>
<keyword evidence="2" id="KW-1185">Reference proteome</keyword>
<evidence type="ECO:0000313" key="1">
    <source>
        <dbReference type="EMBL" id="GGK61343.1"/>
    </source>
</evidence>
<name>A0A917QP31_9ACTN</name>
<reference evidence="1" key="2">
    <citation type="submission" date="2020-09" db="EMBL/GenBank/DDBJ databases">
        <authorList>
            <person name="Sun Q."/>
            <person name="Ohkuma M."/>
        </authorList>
    </citation>
    <scope>NUCLEOTIDE SEQUENCE</scope>
    <source>
        <strain evidence="1">JCM 13064</strain>
    </source>
</reference>
<comment type="caution">
    <text evidence="1">The sequence shown here is derived from an EMBL/GenBank/DDBJ whole genome shotgun (WGS) entry which is preliminary data.</text>
</comment>
<dbReference type="AlphaFoldDB" id="A0A917QP31"/>
<dbReference type="Proteomes" id="UP000645217">
    <property type="component" value="Unassembled WGS sequence"/>
</dbReference>
<protein>
    <submittedName>
        <fullName evidence="1">Uncharacterized protein</fullName>
    </submittedName>
</protein>
<accession>A0A917QP31</accession>
<dbReference type="EMBL" id="BMNT01000001">
    <property type="protein sequence ID" value="GGK61343.1"/>
    <property type="molecule type" value="Genomic_DNA"/>
</dbReference>
<reference evidence="1" key="1">
    <citation type="journal article" date="2014" name="Int. J. Syst. Evol. Microbiol.">
        <title>Complete genome sequence of Corynebacterium casei LMG S-19264T (=DSM 44701T), isolated from a smear-ripened cheese.</title>
        <authorList>
            <consortium name="US DOE Joint Genome Institute (JGI-PGF)"/>
            <person name="Walter F."/>
            <person name="Albersmeier A."/>
            <person name="Kalinowski J."/>
            <person name="Ruckert C."/>
        </authorList>
    </citation>
    <scope>NUCLEOTIDE SEQUENCE</scope>
    <source>
        <strain evidence="1">JCM 13064</strain>
    </source>
</reference>
<evidence type="ECO:0000313" key="2">
    <source>
        <dbReference type="Proteomes" id="UP000645217"/>
    </source>
</evidence>
<dbReference type="RefSeq" id="WP_189160867.1">
    <property type="nucleotide sequence ID" value="NZ_BMNT01000001.1"/>
</dbReference>
<organism evidence="1 2">
    <name type="scientific">Sphaerisporangium melleum</name>
    <dbReference type="NCBI Taxonomy" id="321316"/>
    <lineage>
        <taxon>Bacteria</taxon>
        <taxon>Bacillati</taxon>
        <taxon>Actinomycetota</taxon>
        <taxon>Actinomycetes</taxon>
        <taxon>Streptosporangiales</taxon>
        <taxon>Streptosporangiaceae</taxon>
        <taxon>Sphaerisporangium</taxon>
    </lineage>
</organism>